<dbReference type="Proteomes" id="UP000215595">
    <property type="component" value="Unassembled WGS sequence"/>
</dbReference>
<evidence type="ECO:0000313" key="2">
    <source>
        <dbReference type="EMBL" id="OYX35931.1"/>
    </source>
</evidence>
<keyword evidence="1" id="KW-1133">Transmembrane helix</keyword>
<protein>
    <recommendedName>
        <fullName evidence="4">DUF2484 family protein</fullName>
    </recommendedName>
</protein>
<dbReference type="EMBL" id="NCEB01000002">
    <property type="protein sequence ID" value="OYX35931.1"/>
    <property type="molecule type" value="Genomic_DNA"/>
</dbReference>
<dbReference type="AlphaFoldDB" id="A0A258FTX0"/>
<accession>A0A258FTX0</accession>
<keyword evidence="1" id="KW-0812">Transmembrane</keyword>
<comment type="caution">
    <text evidence="2">The sequence shown here is derived from an EMBL/GenBank/DDBJ whole genome shotgun (WGS) entry which is preliminary data.</text>
</comment>
<gene>
    <name evidence="2" type="ORF">B7Z01_01050</name>
</gene>
<organism evidence="2 3">
    <name type="scientific">Brevundimonas subvibrioides</name>
    <dbReference type="NCBI Taxonomy" id="74313"/>
    <lineage>
        <taxon>Bacteria</taxon>
        <taxon>Pseudomonadati</taxon>
        <taxon>Pseudomonadota</taxon>
        <taxon>Alphaproteobacteria</taxon>
        <taxon>Caulobacterales</taxon>
        <taxon>Caulobacteraceae</taxon>
        <taxon>Brevundimonas</taxon>
    </lineage>
</organism>
<sequence length="85" mass="9423">MQAFFASGHAVDVVLVVIALEAAWLIGTRRMSLWATLLVLGPGVFILLGVRAALVGADWWWISLALLASFPLHLLDLRRRLETRT</sequence>
<feature type="transmembrane region" description="Helical" evidence="1">
    <location>
        <begin position="33"/>
        <end position="53"/>
    </location>
</feature>
<proteinExistence type="predicted"/>
<name>A0A258FTX0_9CAUL</name>
<reference evidence="2 3" key="1">
    <citation type="submission" date="2017-03" db="EMBL/GenBank/DDBJ databases">
        <title>Lifting the veil on microbial sulfur biogeochemistry in mining wastewaters.</title>
        <authorList>
            <person name="Kantor R.S."/>
            <person name="Colenbrander Nelson T."/>
            <person name="Marshall S."/>
            <person name="Bennett D."/>
            <person name="Apte S."/>
            <person name="Camacho D."/>
            <person name="Thomas B.C."/>
            <person name="Warren L.A."/>
            <person name="Banfield J.F."/>
        </authorList>
    </citation>
    <scope>NUCLEOTIDE SEQUENCE [LARGE SCALE GENOMIC DNA]</scope>
    <source>
        <strain evidence="2">32-69-9</strain>
    </source>
</reference>
<evidence type="ECO:0000256" key="1">
    <source>
        <dbReference type="SAM" id="Phobius"/>
    </source>
</evidence>
<evidence type="ECO:0008006" key="4">
    <source>
        <dbReference type="Google" id="ProtNLM"/>
    </source>
</evidence>
<feature type="transmembrane region" description="Helical" evidence="1">
    <location>
        <begin position="6"/>
        <end position="26"/>
    </location>
</feature>
<evidence type="ECO:0000313" key="3">
    <source>
        <dbReference type="Proteomes" id="UP000215595"/>
    </source>
</evidence>
<keyword evidence="1" id="KW-0472">Membrane</keyword>
<feature type="transmembrane region" description="Helical" evidence="1">
    <location>
        <begin position="59"/>
        <end position="77"/>
    </location>
</feature>